<evidence type="ECO:0000313" key="1">
    <source>
        <dbReference type="EMBL" id="CDR98104.1"/>
    </source>
</evidence>
<proteinExistence type="predicted"/>
<dbReference type="EMBL" id="LK391711">
    <property type="protein sequence ID" value="CDR98104.1"/>
    <property type="molecule type" value="Genomic_DNA"/>
</dbReference>
<protein>
    <submittedName>
        <fullName evidence="1">Uncharacterized protein</fullName>
    </submittedName>
</protein>
<dbReference type="RefSeq" id="XP_012770290.1">
    <property type="nucleotide sequence ID" value="XM_012914836.1"/>
</dbReference>
<keyword evidence="2" id="KW-1185">Reference proteome</keyword>
<organism evidence="1 2">
    <name type="scientific">Babesia bigemina</name>
    <dbReference type="NCBI Taxonomy" id="5866"/>
    <lineage>
        <taxon>Eukaryota</taxon>
        <taxon>Sar</taxon>
        <taxon>Alveolata</taxon>
        <taxon>Apicomplexa</taxon>
        <taxon>Aconoidasida</taxon>
        <taxon>Piroplasmida</taxon>
        <taxon>Babesiidae</taxon>
        <taxon>Babesia</taxon>
    </lineage>
</organism>
<dbReference type="AlphaFoldDB" id="A0A061DEA4"/>
<name>A0A061DEA4_BABBI</name>
<reference evidence="2" key="1">
    <citation type="journal article" date="2014" name="Nucleic Acids Res.">
        <title>The evolutionary dynamics of variant antigen genes in Babesia reveal a history of genomic innovation underlying host-parasite interaction.</title>
        <authorList>
            <person name="Jackson A.P."/>
            <person name="Otto T.D."/>
            <person name="Darby A."/>
            <person name="Ramaprasad A."/>
            <person name="Xia D."/>
            <person name="Echaide I.E."/>
            <person name="Farber M."/>
            <person name="Gahlot S."/>
            <person name="Gamble J."/>
            <person name="Gupta D."/>
            <person name="Gupta Y."/>
            <person name="Jackson L."/>
            <person name="Malandrin L."/>
            <person name="Malas T.B."/>
            <person name="Moussa E."/>
            <person name="Nair M."/>
            <person name="Reid A.J."/>
            <person name="Sanders M."/>
            <person name="Sharma J."/>
            <person name="Tracey A."/>
            <person name="Quail M.A."/>
            <person name="Weir W."/>
            <person name="Wastling J.M."/>
            <person name="Hall N."/>
            <person name="Willadsen P."/>
            <person name="Lingelbach K."/>
            <person name="Shiels B."/>
            <person name="Tait A."/>
            <person name="Berriman M."/>
            <person name="Allred D.R."/>
            <person name="Pain A."/>
        </authorList>
    </citation>
    <scope>NUCLEOTIDE SEQUENCE [LARGE SCALE GENOMIC DNA]</scope>
    <source>
        <strain evidence="2">Bond</strain>
    </source>
</reference>
<accession>A0A061DEA4</accession>
<dbReference type="OMA" id="CNDASIL"/>
<sequence>MAYTGRSPVLPDDMCLRGNPFDIGHFLRLFDGRRRNKRTISAFKSLKSIQGTFVKKDSGTIAPARMLLYGGCYRYLRSLSEPKFTVNAAFLRQLDNHGVLRYNQDDILAKNAAILKLMCGIKRTPEQVAASLIWRRCISLPSLELRTMFFKFISRYIEAMDMDDIRQLGRMLKILVDSPNDDLLRCALAGVPSKSDILVSKRVLMKYWDFVWNCHPAMIAN</sequence>
<dbReference type="GeneID" id="24566645"/>
<dbReference type="VEuPathDB" id="PiroplasmaDB:BBBOND_0405880"/>
<evidence type="ECO:0000313" key="2">
    <source>
        <dbReference type="Proteomes" id="UP000033188"/>
    </source>
</evidence>
<dbReference type="KEGG" id="bbig:BBBOND_0405880"/>
<gene>
    <name evidence="1" type="ORF">BBBOND_0405880</name>
</gene>
<dbReference type="Proteomes" id="UP000033188">
    <property type="component" value="Chromosome 5"/>
</dbReference>